<dbReference type="SUPFAM" id="SSF53474">
    <property type="entry name" value="alpha/beta-Hydrolases"/>
    <property type="match status" value="1"/>
</dbReference>
<feature type="signal peptide" evidence="2">
    <location>
        <begin position="1"/>
        <end position="17"/>
    </location>
</feature>
<accession>A0A0G3H3I3</accession>
<feature type="chain" id="PRO_5038545196" evidence="2">
    <location>
        <begin position="18"/>
        <end position="449"/>
    </location>
</feature>
<dbReference type="Proteomes" id="UP000035199">
    <property type="component" value="Chromosome"/>
</dbReference>
<reference evidence="4" key="2">
    <citation type="submission" date="2015-05" db="EMBL/GenBank/DDBJ databases">
        <title>Complete genome sequence of Corynebacterium mustelae DSM 45274, isolated from various tissues of a male ferret with lethal sepsis.</title>
        <authorList>
            <person name="Ruckert C."/>
            <person name="Albersmeier A."/>
            <person name="Winkler A."/>
            <person name="Tauch A."/>
        </authorList>
    </citation>
    <scope>NUCLEOTIDE SEQUENCE [LARGE SCALE GENOMIC DNA]</scope>
    <source>
        <strain evidence="4">DSM 45274</strain>
    </source>
</reference>
<protein>
    <submittedName>
        <fullName evidence="3">Putative esterase</fullName>
    </submittedName>
</protein>
<dbReference type="RefSeq" id="WP_047261813.1">
    <property type="nucleotide sequence ID" value="NZ_CP011542.1"/>
</dbReference>
<dbReference type="Gene3D" id="3.40.50.1820">
    <property type="entry name" value="alpha/beta hydrolase"/>
    <property type="match status" value="1"/>
</dbReference>
<evidence type="ECO:0000256" key="1">
    <source>
        <dbReference type="SAM" id="MobiDB-lite"/>
    </source>
</evidence>
<evidence type="ECO:0000313" key="3">
    <source>
        <dbReference type="EMBL" id="AKK05637.1"/>
    </source>
</evidence>
<dbReference type="EMBL" id="CP011542">
    <property type="protein sequence ID" value="AKK05637.1"/>
    <property type="molecule type" value="Genomic_DNA"/>
</dbReference>
<dbReference type="InterPro" id="IPR000801">
    <property type="entry name" value="Esterase-like"/>
</dbReference>
<evidence type="ECO:0000256" key="2">
    <source>
        <dbReference type="SAM" id="SignalP"/>
    </source>
</evidence>
<organism evidence="3 4">
    <name type="scientific">Corynebacterium mustelae</name>
    <dbReference type="NCBI Taxonomy" id="571915"/>
    <lineage>
        <taxon>Bacteria</taxon>
        <taxon>Bacillati</taxon>
        <taxon>Actinomycetota</taxon>
        <taxon>Actinomycetes</taxon>
        <taxon>Mycobacteriales</taxon>
        <taxon>Corynebacteriaceae</taxon>
        <taxon>Corynebacterium</taxon>
    </lineage>
</organism>
<dbReference type="InterPro" id="IPR029058">
    <property type="entry name" value="AB_hydrolase_fold"/>
</dbReference>
<dbReference type="PANTHER" id="PTHR48098">
    <property type="entry name" value="ENTEROCHELIN ESTERASE-RELATED"/>
    <property type="match status" value="1"/>
</dbReference>
<proteinExistence type="predicted"/>
<dbReference type="AlphaFoldDB" id="A0A0G3H3I3"/>
<reference evidence="3 4" key="1">
    <citation type="journal article" date="2015" name="Genome Announc.">
        <title>Complete Genome Sequence of the Type Strain Corynebacterium mustelae DSM 45274, Isolated from Various Tissues of a Male Ferret with Lethal Sepsis.</title>
        <authorList>
            <person name="Ruckert C."/>
            <person name="Eimer J."/>
            <person name="Winkler A."/>
            <person name="Tauch A."/>
        </authorList>
    </citation>
    <scope>NUCLEOTIDE SEQUENCE [LARGE SCALE GENOMIC DNA]</scope>
    <source>
        <strain evidence="3 4">DSM 45274</strain>
    </source>
</reference>
<dbReference type="GO" id="GO:0016747">
    <property type="term" value="F:acyltransferase activity, transferring groups other than amino-acyl groups"/>
    <property type="evidence" value="ECO:0007669"/>
    <property type="project" value="TreeGrafter"/>
</dbReference>
<feature type="compositionally biased region" description="Low complexity" evidence="1">
    <location>
        <begin position="58"/>
        <end position="88"/>
    </location>
</feature>
<dbReference type="KEGG" id="cmv:CMUST_06510"/>
<feature type="region of interest" description="Disordered" evidence="1">
    <location>
        <begin position="31"/>
        <end position="88"/>
    </location>
</feature>
<gene>
    <name evidence="3" type="ORF">CMUST_06510</name>
</gene>
<dbReference type="PATRIC" id="fig|571915.4.peg.1384"/>
<dbReference type="OrthoDB" id="4510758at2"/>
<dbReference type="InterPro" id="IPR050583">
    <property type="entry name" value="Mycobacterial_A85_antigen"/>
</dbReference>
<keyword evidence="4" id="KW-1185">Reference proteome</keyword>
<name>A0A0G3H3I3_9CORY</name>
<keyword evidence="2" id="KW-0732">Signal</keyword>
<dbReference type="STRING" id="571915.CMUST_06510"/>
<evidence type="ECO:0000313" key="4">
    <source>
        <dbReference type="Proteomes" id="UP000035199"/>
    </source>
</evidence>
<dbReference type="Pfam" id="PF00756">
    <property type="entry name" value="Esterase"/>
    <property type="match status" value="1"/>
</dbReference>
<sequence>MRKLALGAALTACIAIAAGTVPVVSAQESTAPSVVTPVQDATKDADAGTQPAPESDENSGSGLSEDGLSSGNKPGDAIDPDTPTADATVENTPLADRMRAAAASAQPSVITANPPAPIVHEFNDEKWRDKIKYYSGAIDNQGRPRVMEFAATSPSMNNRTIPLAVIRAKEPNRPILYLLNGAGGGEQSTTWLSYNETINFYLDKNINVVIPMRGAFSYYVDWAEDVDGTEYIKGPQRWETFLTQELPKPLESHDLIQANDKRGIAGLSMSATSSLLLAARNPGFYNAVGSFSGCAATSKTLPSLFTKFTLDRDGISPQNVFGPKGSQRAIEHDALIQAEGLRGSQIYVSNGSGLISDRETLNGLIKNEAEEASLAAFTTSSDIAVVGGLIEAGTNACTHDLRVKLNRLDIPADFKFRNVGVHTWYYWVNDMKDSWPTFARGFGIEGESD</sequence>
<dbReference type="PANTHER" id="PTHR48098:SF1">
    <property type="entry name" value="DIACYLGLYCEROL ACYLTRANSFERASE_MYCOLYLTRANSFERASE AG85A"/>
    <property type="match status" value="1"/>
</dbReference>